<proteinExistence type="evidence at transcript level"/>
<reference evidence="2" key="1">
    <citation type="submission" date="2013-07" db="EMBL/GenBank/DDBJ databases">
        <authorList>
            <person name="Geib S."/>
        </authorList>
    </citation>
    <scope>NUCLEOTIDE SEQUENCE</scope>
</reference>
<feature type="region of interest" description="Disordered" evidence="1">
    <location>
        <begin position="1"/>
        <end position="30"/>
    </location>
</feature>
<feature type="compositionally biased region" description="Low complexity" evidence="1">
    <location>
        <begin position="9"/>
        <end position="21"/>
    </location>
</feature>
<reference evidence="2" key="2">
    <citation type="journal article" date="2014" name="BMC Genomics">
        <title>A genomic perspective to assessing quality of mass-reared SIT flies used in Mediterranean fruit fly (Ceratitis capitata) eradication in California.</title>
        <authorList>
            <person name="Calla B."/>
            <person name="Hall B."/>
            <person name="Hou S."/>
            <person name="Geib S.M."/>
        </authorList>
    </citation>
    <scope>NUCLEOTIDE SEQUENCE</scope>
</reference>
<evidence type="ECO:0000313" key="2">
    <source>
        <dbReference type="EMBL" id="JAC00276.1"/>
    </source>
</evidence>
<name>W8BG52_CERCA</name>
<sequence length="106" mass="12327">MNIKKQTKNNKNNKNNETANTCPLRRGNRKQSTLMQFPHTMSINLCKNAKIQNLPQITRPCMLLLRYYRRNKSKSLLATTTHRLLSRTVSSAIIFIALYRCNSMRG</sequence>
<organism evidence="2">
    <name type="scientific">Ceratitis capitata</name>
    <name type="common">Mediterranean fruit fly</name>
    <name type="synonym">Tephritis capitata</name>
    <dbReference type="NCBI Taxonomy" id="7213"/>
    <lineage>
        <taxon>Eukaryota</taxon>
        <taxon>Metazoa</taxon>
        <taxon>Ecdysozoa</taxon>
        <taxon>Arthropoda</taxon>
        <taxon>Hexapoda</taxon>
        <taxon>Insecta</taxon>
        <taxon>Pterygota</taxon>
        <taxon>Neoptera</taxon>
        <taxon>Endopterygota</taxon>
        <taxon>Diptera</taxon>
        <taxon>Brachycera</taxon>
        <taxon>Muscomorpha</taxon>
        <taxon>Tephritoidea</taxon>
        <taxon>Tephritidae</taxon>
        <taxon>Ceratitis</taxon>
        <taxon>Ceratitis</taxon>
    </lineage>
</organism>
<dbReference type="EMBL" id="GAMC01006280">
    <property type="protein sequence ID" value="JAC00276.1"/>
    <property type="molecule type" value="mRNA"/>
</dbReference>
<accession>W8BG52</accession>
<dbReference type="AlphaFoldDB" id="W8BG52"/>
<protein>
    <submittedName>
        <fullName evidence="2">Uncharacterized protein</fullName>
    </submittedName>
</protein>
<evidence type="ECO:0000256" key="1">
    <source>
        <dbReference type="SAM" id="MobiDB-lite"/>
    </source>
</evidence>